<dbReference type="SMART" id="SM00344">
    <property type="entry name" value="HTH_ASNC"/>
    <property type="match status" value="1"/>
</dbReference>
<dbReference type="InterPro" id="IPR000485">
    <property type="entry name" value="AsnC-type_HTH_dom"/>
</dbReference>
<dbReference type="SUPFAM" id="SSF46785">
    <property type="entry name" value="Winged helix' DNA-binding domain"/>
    <property type="match status" value="1"/>
</dbReference>
<dbReference type="InterPro" id="IPR054609">
    <property type="entry name" value="PF0864-like_C"/>
</dbReference>
<name>A0A1I3HXW0_9ACTN</name>
<dbReference type="GO" id="GO:0043200">
    <property type="term" value="P:response to amino acid"/>
    <property type="evidence" value="ECO:0007669"/>
    <property type="project" value="TreeGrafter"/>
</dbReference>
<dbReference type="InterPro" id="IPR036390">
    <property type="entry name" value="WH_DNA-bd_sf"/>
</dbReference>
<evidence type="ECO:0000313" key="5">
    <source>
        <dbReference type="EMBL" id="SFI40575.1"/>
    </source>
</evidence>
<gene>
    <name evidence="5" type="ORF">SAMN05216275_10360</name>
</gene>
<dbReference type="GeneID" id="96296836"/>
<keyword evidence="1" id="KW-0805">Transcription regulation</keyword>
<dbReference type="PROSITE" id="PS50956">
    <property type="entry name" value="HTH_ASNC_2"/>
    <property type="match status" value="1"/>
</dbReference>
<dbReference type="SUPFAM" id="SSF54909">
    <property type="entry name" value="Dimeric alpha+beta barrel"/>
    <property type="match status" value="1"/>
</dbReference>
<dbReference type="InterPro" id="IPR011008">
    <property type="entry name" value="Dimeric_a/b-barrel"/>
</dbReference>
<proteinExistence type="predicted"/>
<sequence>MTTPPKVRRENDARPGPVVLDEISKQIVEQLQGDGRKPYAAIGKAVGLSEAAVRQRVQRLLDAGVMQIVAVTDPLTLGFPRQAMIGIKCEGDLEVVADELSAIAEIDYVVLTAGSLDIMVEVVCESDQHLLEILGKIRAIPTVRATETFVYLKLHKQTYSWGTR</sequence>
<evidence type="ECO:0000313" key="6">
    <source>
        <dbReference type="Proteomes" id="UP000199111"/>
    </source>
</evidence>
<dbReference type="InterPro" id="IPR019888">
    <property type="entry name" value="Tscrpt_reg_AsnC-like"/>
</dbReference>
<evidence type="ECO:0000256" key="3">
    <source>
        <dbReference type="ARBA" id="ARBA00023163"/>
    </source>
</evidence>
<evidence type="ECO:0000256" key="1">
    <source>
        <dbReference type="ARBA" id="ARBA00023015"/>
    </source>
</evidence>
<dbReference type="Pfam" id="PF13404">
    <property type="entry name" value="HTH_AsnC-type"/>
    <property type="match status" value="1"/>
</dbReference>
<dbReference type="PANTHER" id="PTHR30154">
    <property type="entry name" value="LEUCINE-RESPONSIVE REGULATORY PROTEIN"/>
    <property type="match status" value="1"/>
</dbReference>
<dbReference type="GO" id="GO:0005829">
    <property type="term" value="C:cytosol"/>
    <property type="evidence" value="ECO:0007669"/>
    <property type="project" value="TreeGrafter"/>
</dbReference>
<dbReference type="InterPro" id="IPR036388">
    <property type="entry name" value="WH-like_DNA-bd_sf"/>
</dbReference>
<dbReference type="AlphaFoldDB" id="A0A1I3HXW0"/>
<dbReference type="PANTHER" id="PTHR30154:SF34">
    <property type="entry name" value="TRANSCRIPTIONAL REGULATOR AZLB"/>
    <property type="match status" value="1"/>
</dbReference>
<dbReference type="Gene3D" id="1.10.10.10">
    <property type="entry name" value="Winged helix-like DNA-binding domain superfamily/Winged helix DNA-binding domain"/>
    <property type="match status" value="1"/>
</dbReference>
<dbReference type="Proteomes" id="UP000199111">
    <property type="component" value="Unassembled WGS sequence"/>
</dbReference>
<dbReference type="PRINTS" id="PR00033">
    <property type="entry name" value="HTHASNC"/>
</dbReference>
<dbReference type="Gene3D" id="3.30.70.920">
    <property type="match status" value="1"/>
</dbReference>
<reference evidence="6" key="1">
    <citation type="submission" date="2016-10" db="EMBL/GenBank/DDBJ databases">
        <authorList>
            <person name="Varghese N."/>
            <person name="Submissions S."/>
        </authorList>
    </citation>
    <scope>NUCLEOTIDE SEQUENCE [LARGE SCALE GENOMIC DNA]</scope>
    <source>
        <strain evidence="6">CGMCC 4.2126</strain>
    </source>
</reference>
<dbReference type="EMBL" id="FOQY01000003">
    <property type="protein sequence ID" value="SFI40575.1"/>
    <property type="molecule type" value="Genomic_DNA"/>
</dbReference>
<evidence type="ECO:0000259" key="4">
    <source>
        <dbReference type="PROSITE" id="PS50956"/>
    </source>
</evidence>
<dbReference type="RefSeq" id="WP_093885839.1">
    <property type="nucleotide sequence ID" value="NZ_FOQY01000003.1"/>
</dbReference>
<keyword evidence="6" id="KW-1185">Reference proteome</keyword>
<keyword evidence="3" id="KW-0804">Transcription</keyword>
<dbReference type="InterPro" id="IPR019885">
    <property type="entry name" value="Tscrpt_reg_HTH_AsnC-type_CS"/>
</dbReference>
<accession>A0A1I3HXW0</accession>
<evidence type="ECO:0000256" key="2">
    <source>
        <dbReference type="ARBA" id="ARBA00023125"/>
    </source>
</evidence>
<keyword evidence="2" id="KW-0238">DNA-binding</keyword>
<feature type="domain" description="HTH asnC-type" evidence="4">
    <location>
        <begin position="20"/>
        <end position="80"/>
    </location>
</feature>
<dbReference type="PROSITE" id="PS00519">
    <property type="entry name" value="HTH_ASNC_1"/>
    <property type="match status" value="1"/>
</dbReference>
<organism evidence="5 6">
    <name type="scientific">Streptosporangium canum</name>
    <dbReference type="NCBI Taxonomy" id="324952"/>
    <lineage>
        <taxon>Bacteria</taxon>
        <taxon>Bacillati</taxon>
        <taxon>Actinomycetota</taxon>
        <taxon>Actinomycetes</taxon>
        <taxon>Streptosporangiales</taxon>
        <taxon>Streptosporangiaceae</taxon>
        <taxon>Streptosporangium</taxon>
    </lineage>
</organism>
<dbReference type="GO" id="GO:0043565">
    <property type="term" value="F:sequence-specific DNA binding"/>
    <property type="evidence" value="ECO:0007669"/>
    <property type="project" value="InterPro"/>
</dbReference>
<protein>
    <submittedName>
        <fullName evidence="5">Transcriptional regulator, AsnC family</fullName>
    </submittedName>
</protein>
<dbReference type="Pfam" id="PF22482">
    <property type="entry name" value="AsnC_trans_reg_3"/>
    <property type="match status" value="1"/>
</dbReference>